<protein>
    <submittedName>
        <fullName evidence="2">Uncharacterized protein</fullName>
    </submittedName>
</protein>
<accession>A0A2R6A819</accession>
<proteinExistence type="predicted"/>
<dbReference type="Proteomes" id="UP000240880">
    <property type="component" value="Unassembled WGS sequence"/>
</dbReference>
<evidence type="ECO:0000256" key="1">
    <source>
        <dbReference type="SAM" id="Phobius"/>
    </source>
</evidence>
<feature type="transmembrane region" description="Helical" evidence="1">
    <location>
        <begin position="6"/>
        <end position="28"/>
    </location>
</feature>
<dbReference type="EMBL" id="NEXC01000070">
    <property type="protein sequence ID" value="PSN82489.1"/>
    <property type="molecule type" value="Genomic_DNA"/>
</dbReference>
<sequence>MTKVTILKMAIAFTLAIVIVVSFSFFALQHFDNRNNYIANGVPSQFSEIKLLPSVFYQTAYPYPLTVFNDSSVGLGENVRVFDPGFYKLFLVLQTQRIKNAYVFSNISLSQGSLDVALVCASQAQFIAQNVNSTFYSELANAGFVYDTQHFLVTTLNANSTLYYYTQNLVYYYAIIGWNSQKVAFVYYSTQIPASVSQLAQALRMTLSQSCP</sequence>
<gene>
    <name evidence="2" type="ORF">B9Q01_07875</name>
</gene>
<comment type="caution">
    <text evidence="2">The sequence shown here is derived from an EMBL/GenBank/DDBJ whole genome shotgun (WGS) entry which is preliminary data.</text>
</comment>
<organism evidence="2 3">
    <name type="scientific">Candidatus Marsarchaeota G1 archaeon OSP_D</name>
    <dbReference type="NCBI Taxonomy" id="1978155"/>
    <lineage>
        <taxon>Archaea</taxon>
        <taxon>Candidatus Marsarchaeota</taxon>
        <taxon>Candidatus Marsarchaeota group 1</taxon>
    </lineage>
</organism>
<keyword evidence="1" id="KW-1133">Transmembrane helix</keyword>
<keyword evidence="1" id="KW-0812">Transmembrane</keyword>
<evidence type="ECO:0000313" key="3">
    <source>
        <dbReference type="Proteomes" id="UP000240880"/>
    </source>
</evidence>
<evidence type="ECO:0000313" key="2">
    <source>
        <dbReference type="EMBL" id="PSN82489.1"/>
    </source>
</evidence>
<keyword evidence="1" id="KW-0472">Membrane</keyword>
<name>A0A2R6A819_9ARCH</name>
<dbReference type="AlphaFoldDB" id="A0A2R6A819"/>
<reference evidence="2 3" key="1">
    <citation type="submission" date="2017-04" db="EMBL/GenBank/DDBJ databases">
        <title>Novel microbial lineages endemic to geothermal iron-oxide mats fill important gaps in the evolutionary history of Archaea.</title>
        <authorList>
            <person name="Jay Z.J."/>
            <person name="Beam J.P."/>
            <person name="Dlakic M."/>
            <person name="Rusch D.B."/>
            <person name="Kozubal M.A."/>
            <person name="Inskeep W.P."/>
        </authorList>
    </citation>
    <scope>NUCLEOTIDE SEQUENCE [LARGE SCALE GENOMIC DNA]</scope>
    <source>
        <strain evidence="2">OSP_D</strain>
    </source>
</reference>